<feature type="region of interest" description="Disordered" evidence="1">
    <location>
        <begin position="1"/>
        <end position="49"/>
    </location>
</feature>
<sequence length="103" mass="11456">MKSLVSCLGEHSKSPASDVVNSRQQPPSLGQLGRTQDPPRILCYPGSQTPRTSVIQDRLVDKPWRFIGSGKRMTLALVRPAWGTLSRYVRLAIYKCFAPTLES</sequence>
<keyword evidence="3" id="KW-1185">Reference proteome</keyword>
<evidence type="ECO:0000313" key="2">
    <source>
        <dbReference type="EMBL" id="GBP38716.1"/>
    </source>
</evidence>
<dbReference type="Proteomes" id="UP000299102">
    <property type="component" value="Unassembled WGS sequence"/>
</dbReference>
<comment type="caution">
    <text evidence="2">The sequence shown here is derived from an EMBL/GenBank/DDBJ whole genome shotgun (WGS) entry which is preliminary data.</text>
</comment>
<name>A0A4C1VIE0_EUMVA</name>
<reference evidence="2 3" key="1">
    <citation type="journal article" date="2019" name="Commun. Biol.">
        <title>The bagworm genome reveals a unique fibroin gene that provides high tensile strength.</title>
        <authorList>
            <person name="Kono N."/>
            <person name="Nakamura H."/>
            <person name="Ohtoshi R."/>
            <person name="Tomita M."/>
            <person name="Numata K."/>
            <person name="Arakawa K."/>
        </authorList>
    </citation>
    <scope>NUCLEOTIDE SEQUENCE [LARGE SCALE GENOMIC DNA]</scope>
</reference>
<dbReference type="AlphaFoldDB" id="A0A4C1VIE0"/>
<accession>A0A4C1VIE0</accession>
<evidence type="ECO:0000313" key="3">
    <source>
        <dbReference type="Proteomes" id="UP000299102"/>
    </source>
</evidence>
<protein>
    <submittedName>
        <fullName evidence="2">Uncharacterized protein</fullName>
    </submittedName>
</protein>
<evidence type="ECO:0000256" key="1">
    <source>
        <dbReference type="SAM" id="MobiDB-lite"/>
    </source>
</evidence>
<feature type="compositionally biased region" description="Polar residues" evidence="1">
    <location>
        <begin position="19"/>
        <end position="28"/>
    </location>
</feature>
<dbReference type="EMBL" id="BGZK01000353">
    <property type="protein sequence ID" value="GBP38716.1"/>
    <property type="molecule type" value="Genomic_DNA"/>
</dbReference>
<organism evidence="2 3">
    <name type="scientific">Eumeta variegata</name>
    <name type="common">Bagworm moth</name>
    <name type="synonym">Eumeta japonica</name>
    <dbReference type="NCBI Taxonomy" id="151549"/>
    <lineage>
        <taxon>Eukaryota</taxon>
        <taxon>Metazoa</taxon>
        <taxon>Ecdysozoa</taxon>
        <taxon>Arthropoda</taxon>
        <taxon>Hexapoda</taxon>
        <taxon>Insecta</taxon>
        <taxon>Pterygota</taxon>
        <taxon>Neoptera</taxon>
        <taxon>Endopterygota</taxon>
        <taxon>Lepidoptera</taxon>
        <taxon>Glossata</taxon>
        <taxon>Ditrysia</taxon>
        <taxon>Tineoidea</taxon>
        <taxon>Psychidae</taxon>
        <taxon>Oiketicinae</taxon>
        <taxon>Eumeta</taxon>
    </lineage>
</organism>
<gene>
    <name evidence="2" type="ORF">EVAR_22365_1</name>
</gene>
<proteinExistence type="predicted"/>